<evidence type="ECO:0000313" key="3">
    <source>
        <dbReference type="Proteomes" id="UP000800093"/>
    </source>
</evidence>
<evidence type="ECO:0000313" key="2">
    <source>
        <dbReference type="EMBL" id="KAF2260613.1"/>
    </source>
</evidence>
<dbReference type="AlphaFoldDB" id="A0A9P4K4B8"/>
<keyword evidence="3" id="KW-1185">Reference proteome</keyword>
<dbReference type="EMBL" id="ML986676">
    <property type="protein sequence ID" value="KAF2260613.1"/>
    <property type="molecule type" value="Genomic_DNA"/>
</dbReference>
<dbReference type="Proteomes" id="UP000800093">
    <property type="component" value="Unassembled WGS sequence"/>
</dbReference>
<evidence type="ECO:0000256" key="1">
    <source>
        <dbReference type="SAM" id="MobiDB-lite"/>
    </source>
</evidence>
<accession>A0A9P4K4B8</accession>
<dbReference type="OrthoDB" id="4966at2759"/>
<proteinExistence type="predicted"/>
<name>A0A9P4K4B8_9PLEO</name>
<sequence>MANRRNENDIDGLPASQTATAYFSHGLPTPLTGATLTPLWSPLEAARSETTSNPASIKGKNKRTRSDTEKVDDEQAAAPKVIAGPQVIHRDHHRHPSPLWISTIPGLPDDPAPRTLGRPFNIFKAILRHPNLFFQFAMCLPPKAFMDLYAIDKEFHYRLNRYSVSIIHDYAQYHAPEAAHIFNWVFYHDLCISDPMLKPMDDRSHLARDIPSFRWVNMVLFRDEVVKEIVFRLALEGHRVPPGTNVTLMKFWLLMEQRYQMARQAFLRDRSVWTNGDIFRFHIFLIKLDMHFSCPVQGQGICALSHLLLTQKSLSRLRNLLVGEESMEYDDLEEMVIRTYLRSELDLEAHPGLNDEVENGIPEEEWGVLRREGWHWEGKPMRSAVDLVIFEGLRRQLHLERYLLDFVMCGFVYEDTGKNVPIPRKHFQDKGFFLPKEGRPQEEDIDMVTRKLDELCGMEK</sequence>
<feature type="region of interest" description="Disordered" evidence="1">
    <location>
        <begin position="46"/>
        <end position="76"/>
    </location>
</feature>
<protein>
    <submittedName>
        <fullName evidence="2">Uncharacterized protein</fullName>
    </submittedName>
</protein>
<comment type="caution">
    <text evidence="2">The sequence shown here is derived from an EMBL/GenBank/DDBJ whole genome shotgun (WGS) entry which is preliminary data.</text>
</comment>
<reference evidence="3" key="1">
    <citation type="journal article" date="2020" name="Stud. Mycol.">
        <title>101 Dothideomycetes genomes: A test case for predicting lifestyles and emergence of pathogens.</title>
        <authorList>
            <person name="Haridas S."/>
            <person name="Albert R."/>
            <person name="Binder M."/>
            <person name="Bloem J."/>
            <person name="LaButti K."/>
            <person name="Salamov A."/>
            <person name="Andreopoulos B."/>
            <person name="Baker S."/>
            <person name="Barry K."/>
            <person name="Bills G."/>
            <person name="Bluhm B."/>
            <person name="Cannon C."/>
            <person name="Castanera R."/>
            <person name="Culley D."/>
            <person name="Daum C."/>
            <person name="Ezra D."/>
            <person name="Gonzalez J."/>
            <person name="Henrissat B."/>
            <person name="Kuo A."/>
            <person name="Liang C."/>
            <person name="Lipzen A."/>
            <person name="Lutzoni F."/>
            <person name="Magnuson J."/>
            <person name="Mondo S."/>
            <person name="Nolan M."/>
            <person name="Ohm R."/>
            <person name="Pangilinan J."/>
            <person name="Park H.-J."/>
            <person name="Ramirez L."/>
            <person name="Alfaro M."/>
            <person name="Sun H."/>
            <person name="Tritt A."/>
            <person name="Yoshinaga Y."/>
            <person name="Zwiers L.-H."/>
            <person name="Turgeon B."/>
            <person name="Goodwin S."/>
            <person name="Spatafora J."/>
            <person name="Crous P."/>
            <person name="Grigoriev I."/>
        </authorList>
    </citation>
    <scope>NUCLEOTIDE SEQUENCE [LARGE SCALE GENOMIC DNA]</scope>
    <source>
        <strain evidence="3">CBS 304.66</strain>
    </source>
</reference>
<organism evidence="2 3">
    <name type="scientific">Lojkania enalia</name>
    <dbReference type="NCBI Taxonomy" id="147567"/>
    <lineage>
        <taxon>Eukaryota</taxon>
        <taxon>Fungi</taxon>
        <taxon>Dikarya</taxon>
        <taxon>Ascomycota</taxon>
        <taxon>Pezizomycotina</taxon>
        <taxon>Dothideomycetes</taxon>
        <taxon>Pleosporomycetidae</taxon>
        <taxon>Pleosporales</taxon>
        <taxon>Pleosporales incertae sedis</taxon>
        <taxon>Lojkania</taxon>
    </lineage>
</organism>
<gene>
    <name evidence="2" type="ORF">CC78DRAFT_388846</name>
</gene>